<sequence>MTNVTNITEVKQVLDLEEIEELADEVILPWMKELPESAWAPGALHTMVVDNLPAGEEEPTLGEVTQALGYLQAGGAVVSFEDDCWTAI</sequence>
<dbReference type="EMBL" id="LAZR01010101">
    <property type="protein sequence ID" value="KKM68815.1"/>
    <property type="molecule type" value="Genomic_DNA"/>
</dbReference>
<evidence type="ECO:0000313" key="1">
    <source>
        <dbReference type="EMBL" id="KKM68815.1"/>
    </source>
</evidence>
<comment type="caution">
    <text evidence="1">The sequence shown here is derived from an EMBL/GenBank/DDBJ whole genome shotgun (WGS) entry which is preliminary data.</text>
</comment>
<proteinExistence type="predicted"/>
<gene>
    <name evidence="1" type="ORF">LCGC14_1457130</name>
</gene>
<organism evidence="1">
    <name type="scientific">marine sediment metagenome</name>
    <dbReference type="NCBI Taxonomy" id="412755"/>
    <lineage>
        <taxon>unclassified sequences</taxon>
        <taxon>metagenomes</taxon>
        <taxon>ecological metagenomes</taxon>
    </lineage>
</organism>
<dbReference type="AlphaFoldDB" id="A0A0F9LWU9"/>
<accession>A0A0F9LWU9</accession>
<reference evidence="1" key="1">
    <citation type="journal article" date="2015" name="Nature">
        <title>Complex archaea that bridge the gap between prokaryotes and eukaryotes.</title>
        <authorList>
            <person name="Spang A."/>
            <person name="Saw J.H."/>
            <person name="Jorgensen S.L."/>
            <person name="Zaremba-Niedzwiedzka K."/>
            <person name="Martijn J."/>
            <person name="Lind A.E."/>
            <person name="van Eijk R."/>
            <person name="Schleper C."/>
            <person name="Guy L."/>
            <person name="Ettema T.J."/>
        </authorList>
    </citation>
    <scope>NUCLEOTIDE SEQUENCE</scope>
</reference>
<protein>
    <submittedName>
        <fullName evidence="1">Uncharacterized protein</fullName>
    </submittedName>
</protein>
<name>A0A0F9LWU9_9ZZZZ</name>